<reference evidence="1 2" key="1">
    <citation type="submission" date="2014-06" db="EMBL/GenBank/DDBJ databases">
        <title>Draft genome sequence of Bacillus manliponensis JCM 15802 (MCCC 1A00708).</title>
        <authorList>
            <person name="Lai Q."/>
            <person name="Liu Y."/>
            <person name="Shao Z."/>
        </authorList>
    </citation>
    <scope>NUCLEOTIDE SEQUENCE [LARGE SCALE GENOMIC DNA]</scope>
    <source>
        <strain evidence="1 2">JCM 15802</strain>
    </source>
</reference>
<sequence>MRCMWCDEETAKEAVNTVYWELPDGTKAIEITEAPCISCTECGIDYQPDHIVKEIEDQLFLIYTKDLPKQVTYTELMERPRLLKRNYFDF</sequence>
<evidence type="ECO:0000313" key="2">
    <source>
        <dbReference type="Proteomes" id="UP000027822"/>
    </source>
</evidence>
<dbReference type="RefSeq" id="WP_034641324.1">
    <property type="nucleotide sequence ID" value="NZ_CBCSJC010000011.1"/>
</dbReference>
<dbReference type="EMBL" id="JOTN01000015">
    <property type="protein sequence ID" value="KEK18371.1"/>
    <property type="molecule type" value="Genomic_DNA"/>
</dbReference>
<dbReference type="NCBIfam" id="TIGR03829">
    <property type="entry name" value="YokU_near_AblA"/>
    <property type="match status" value="1"/>
</dbReference>
<comment type="caution">
    <text evidence="1">The sequence shown here is derived from an EMBL/GenBank/DDBJ whole genome shotgun (WGS) entry which is preliminary data.</text>
</comment>
<keyword evidence="2" id="KW-1185">Reference proteome</keyword>
<dbReference type="InterPro" id="IPR022451">
    <property type="entry name" value="CHP03829_YokU"/>
</dbReference>
<dbReference type="NCBIfam" id="TIGR03831">
    <property type="entry name" value="YgiT_finger"/>
    <property type="match status" value="1"/>
</dbReference>
<evidence type="ECO:0008006" key="3">
    <source>
        <dbReference type="Google" id="ProtNLM"/>
    </source>
</evidence>
<dbReference type="CDD" id="cd12870">
    <property type="entry name" value="MqsA"/>
    <property type="match status" value="1"/>
</dbReference>
<dbReference type="eggNOG" id="ENOG50348TV">
    <property type="taxonomic scope" value="Bacteria"/>
</dbReference>
<dbReference type="STRING" id="574376.BAMA_06200"/>
<proteinExistence type="predicted"/>
<protein>
    <recommendedName>
        <fullName evidence="3">YokU family protein</fullName>
    </recommendedName>
</protein>
<dbReference type="Proteomes" id="UP000027822">
    <property type="component" value="Unassembled WGS sequence"/>
</dbReference>
<evidence type="ECO:0000313" key="1">
    <source>
        <dbReference type="EMBL" id="KEK18371.1"/>
    </source>
</evidence>
<gene>
    <name evidence="1" type="ORF">BAMA_06200</name>
</gene>
<dbReference type="InterPro" id="IPR022453">
    <property type="entry name" value="Znf_MqsA-type"/>
</dbReference>
<dbReference type="Pfam" id="PF14122">
    <property type="entry name" value="YokU"/>
    <property type="match status" value="1"/>
</dbReference>
<dbReference type="AlphaFoldDB" id="A0A073JVX7"/>
<dbReference type="OrthoDB" id="2666319at2"/>
<name>A0A073JVX7_9BACI</name>
<accession>A0A073JVX7</accession>
<organism evidence="1 2">
    <name type="scientific">Bacillus manliponensis</name>
    <dbReference type="NCBI Taxonomy" id="574376"/>
    <lineage>
        <taxon>Bacteria</taxon>
        <taxon>Bacillati</taxon>
        <taxon>Bacillota</taxon>
        <taxon>Bacilli</taxon>
        <taxon>Bacillales</taxon>
        <taxon>Bacillaceae</taxon>
        <taxon>Bacillus</taxon>
        <taxon>Bacillus cereus group</taxon>
    </lineage>
</organism>